<protein>
    <submittedName>
        <fullName evidence="1">Uncharacterized protein</fullName>
    </submittedName>
</protein>
<proteinExistence type="predicted"/>
<dbReference type="EMBL" id="MN738877">
    <property type="protein sequence ID" value="QHT29480.1"/>
    <property type="molecule type" value="Genomic_DNA"/>
</dbReference>
<dbReference type="Pfam" id="PF19168">
    <property type="entry name" value="DUF5850"/>
    <property type="match status" value="1"/>
</dbReference>
<accession>A0A6C0EMB4</accession>
<name>A0A6C0EMB4_9ZZZZ</name>
<organism evidence="1">
    <name type="scientific">viral metagenome</name>
    <dbReference type="NCBI Taxonomy" id="1070528"/>
    <lineage>
        <taxon>unclassified sequences</taxon>
        <taxon>metagenomes</taxon>
        <taxon>organismal metagenomes</taxon>
    </lineage>
</organism>
<evidence type="ECO:0000313" key="1">
    <source>
        <dbReference type="EMBL" id="QHT29480.1"/>
    </source>
</evidence>
<reference evidence="1" key="1">
    <citation type="journal article" date="2020" name="Nature">
        <title>Giant virus diversity and host interactions through global metagenomics.</title>
        <authorList>
            <person name="Schulz F."/>
            <person name="Roux S."/>
            <person name="Paez-Espino D."/>
            <person name="Jungbluth S."/>
            <person name="Walsh D.A."/>
            <person name="Denef V.J."/>
            <person name="McMahon K.D."/>
            <person name="Konstantinidis K.T."/>
            <person name="Eloe-Fadrosh E.A."/>
            <person name="Kyrpides N.C."/>
            <person name="Woyke T."/>
        </authorList>
    </citation>
    <scope>NUCLEOTIDE SEQUENCE</scope>
    <source>
        <strain evidence="1">GVMAG-M-3300005589-24</strain>
    </source>
</reference>
<sequence>MLSSKFLFTLVGLVVAIFAICRLDLNSGSPVVENWWNAGQFSTYAQPASVNPNTGKATALGVSVLNENTLGSGKFVQVPSYQAVLSPRFSNVQYGANIKYNMPSRENMAVPCDPLTFGNMANEKFILPGAIEEEKEGFSTCGKGGYGLGHKVGGGDELPPSYAAGNYWDEYNKIPAKAENMGSKLPVGTMTTMDAAGNQEQFVTYNNLMVGLLKPKRNFGQSDWIRGDLAITPCNTGWFSVYPDITREVNPGAMGVLSGPGGGGESNNSTLDLLVKASGGTRTTFGGVDLSNINSQTVNQNAQMTSKVRAGLSDLQVTAFP</sequence>
<dbReference type="InterPro" id="IPR043882">
    <property type="entry name" value="DUF5850"/>
</dbReference>
<dbReference type="AlphaFoldDB" id="A0A6C0EMB4"/>